<sequence>MKILGRQNESIMDLLNIIYDISRIIYFEDLRDLLKDKEFTPPENTLETLSEIRILMEERVELFSPEDSGYEDKNYINNFLYEFELFLQYIIFGYYSSGTNQMLTQLTYFFDCLLVLNKIVYRTIEANFNCDMEELRTENYEISKERDFFYDTPVWIEKNRVLSKKLNIKPRIYPSIRARWWREDWEKYIADRNNNLENEFAYYFGKRKYADYIVKSISLQVKDEKLRVDIDWELTELDYKDLEDLNKNSCNFKINEENVIIGLSLHRKYYRKCAFEFFGRILRLLRKLSKSGDSSAEEKLREIISKIDLTNAGSFLIENNFLNYLKEEDISLIIESGTLKPRGLEYIIQYYLTLEDVVILLIRLLNLFGNMKQDAMKAMMIQLFRGIIKRNSWSVTQNYSKIVMSMPFVAKNLFKILCIEMNIKDKELLHIDVLKDLEIGNSLDIEFFKREHLFKKLDKKFVSNYLKQNPSSKEKMFHFLPKSLFESELIKDFEEYNKKKRLLEKQQQKNLKKQSSTCPNCKNPILAVDKSCKICGFRTDHLRTQG</sequence>
<organism evidence="1">
    <name type="scientific">marine sediment metagenome</name>
    <dbReference type="NCBI Taxonomy" id="412755"/>
    <lineage>
        <taxon>unclassified sequences</taxon>
        <taxon>metagenomes</taxon>
        <taxon>ecological metagenomes</taxon>
    </lineage>
</organism>
<evidence type="ECO:0000313" key="1">
    <source>
        <dbReference type="EMBL" id="KKN25320.1"/>
    </source>
</evidence>
<gene>
    <name evidence="1" type="ORF">LCGC14_0885850</name>
</gene>
<reference evidence="1" key="1">
    <citation type="journal article" date="2015" name="Nature">
        <title>Complex archaea that bridge the gap between prokaryotes and eukaryotes.</title>
        <authorList>
            <person name="Spang A."/>
            <person name="Saw J.H."/>
            <person name="Jorgensen S.L."/>
            <person name="Zaremba-Niedzwiedzka K."/>
            <person name="Martijn J."/>
            <person name="Lind A.E."/>
            <person name="van Eijk R."/>
            <person name="Schleper C."/>
            <person name="Guy L."/>
            <person name="Ettema T.J."/>
        </authorList>
    </citation>
    <scope>NUCLEOTIDE SEQUENCE</scope>
</reference>
<proteinExistence type="predicted"/>
<comment type="caution">
    <text evidence="1">The sequence shown here is derived from an EMBL/GenBank/DDBJ whole genome shotgun (WGS) entry which is preliminary data.</text>
</comment>
<dbReference type="AlphaFoldDB" id="A0A0F9P0N1"/>
<accession>A0A0F9P0N1</accession>
<name>A0A0F9P0N1_9ZZZZ</name>
<protein>
    <submittedName>
        <fullName evidence="1">Uncharacterized protein</fullName>
    </submittedName>
</protein>
<dbReference type="EMBL" id="LAZR01002810">
    <property type="protein sequence ID" value="KKN25320.1"/>
    <property type="molecule type" value="Genomic_DNA"/>
</dbReference>